<dbReference type="PANTHER" id="PTHR43679:SF2">
    <property type="entry name" value="OCTANOYL-[GCVH]:PROTEIN N-OCTANOYLTRANSFERASE"/>
    <property type="match status" value="1"/>
</dbReference>
<dbReference type="InterPro" id="IPR050664">
    <property type="entry name" value="Octanoyltrans_LipM/LipL"/>
</dbReference>
<dbReference type="InterPro" id="IPR004143">
    <property type="entry name" value="BPL_LPL_catalytic"/>
</dbReference>
<keyword evidence="3" id="KW-1185">Reference proteome</keyword>
<dbReference type="InterPro" id="IPR045864">
    <property type="entry name" value="aa-tRNA-synth_II/BPL/LPL"/>
</dbReference>
<proteinExistence type="predicted"/>
<evidence type="ECO:0000259" key="1">
    <source>
        <dbReference type="PROSITE" id="PS51733"/>
    </source>
</evidence>
<dbReference type="GO" id="GO:0140096">
    <property type="term" value="F:catalytic activity, acting on a protein"/>
    <property type="evidence" value="ECO:0007669"/>
    <property type="project" value="UniProtKB-ARBA"/>
</dbReference>
<dbReference type="PROSITE" id="PS51733">
    <property type="entry name" value="BPL_LPL_CATALYTIC"/>
    <property type="match status" value="1"/>
</dbReference>
<dbReference type="Pfam" id="PF21948">
    <property type="entry name" value="LplA-B_cat"/>
    <property type="match status" value="1"/>
</dbReference>
<keyword evidence="2" id="KW-0436">Ligase</keyword>
<dbReference type="Proteomes" id="UP001146670">
    <property type="component" value="Unassembled WGS sequence"/>
</dbReference>
<dbReference type="RefSeq" id="WP_268752513.1">
    <property type="nucleotide sequence ID" value="NZ_JAPRFQ010000003.1"/>
</dbReference>
<gene>
    <name evidence="2" type="ORF">OW157_06355</name>
</gene>
<comment type="caution">
    <text evidence="2">The sequence shown here is derived from an EMBL/GenBank/DDBJ whole genome shotgun (WGS) entry which is preliminary data.</text>
</comment>
<dbReference type="GO" id="GO:0016740">
    <property type="term" value="F:transferase activity"/>
    <property type="evidence" value="ECO:0007669"/>
    <property type="project" value="UniProtKB-ARBA"/>
</dbReference>
<evidence type="ECO:0000313" key="2">
    <source>
        <dbReference type="EMBL" id="MCZ0726182.1"/>
    </source>
</evidence>
<dbReference type="GO" id="GO:0016874">
    <property type="term" value="F:ligase activity"/>
    <property type="evidence" value="ECO:0007669"/>
    <property type="project" value="UniProtKB-KW"/>
</dbReference>
<evidence type="ECO:0000313" key="3">
    <source>
        <dbReference type="Proteomes" id="UP001146670"/>
    </source>
</evidence>
<sequence>MTLSTLYPDQSTLVLGQIDHFVDKEDFFLPFALDDASLHLLNQAETTYDAILHFWPTVPAVFLGGMDMRTPFIDQGLKFLIDKAQVPTIIRPAGGLAVVSDPGILNFTLVLNAGDQRLPIDQAYQVMVDLMNEVLAPYDLVGKTGQVDDSYCPGAYDFSVQGKKVAGIAQRRIGQAVGIYVYVSLKGPQDQRGQLIQDFYAQAIQGQETRTFYPQINPDSMANLGDFCSDLASVSAFKQALVKAVKANGFSPEPLDWEQLAIDKHLEKMHKRNQKIVEMTSLADKE</sequence>
<reference evidence="2" key="1">
    <citation type="submission" date="2022-12" db="EMBL/GenBank/DDBJ databases">
        <title>Description and comparative metabolic analysis of Aerococcus sp. nov., isolated from the feces of a pig.</title>
        <authorList>
            <person name="Chang Y.-H."/>
        </authorList>
    </citation>
    <scope>NUCLEOTIDE SEQUENCE</scope>
    <source>
        <strain evidence="2">YH-aer222</strain>
    </source>
</reference>
<dbReference type="GO" id="GO:0009249">
    <property type="term" value="P:protein lipoylation"/>
    <property type="evidence" value="ECO:0007669"/>
    <property type="project" value="UniProtKB-ARBA"/>
</dbReference>
<dbReference type="PANTHER" id="PTHR43679">
    <property type="entry name" value="OCTANOYLTRANSFERASE LIPM-RELATED"/>
    <property type="match status" value="1"/>
</dbReference>
<dbReference type="Gene3D" id="3.30.930.10">
    <property type="entry name" value="Bira Bifunctional Protein, Domain 2"/>
    <property type="match status" value="1"/>
</dbReference>
<organism evidence="2 3">
    <name type="scientific">Aerococcus kribbianus</name>
    <dbReference type="NCBI Taxonomy" id="2999064"/>
    <lineage>
        <taxon>Bacteria</taxon>
        <taxon>Bacillati</taxon>
        <taxon>Bacillota</taxon>
        <taxon>Bacilli</taxon>
        <taxon>Lactobacillales</taxon>
        <taxon>Aerococcaceae</taxon>
        <taxon>Aerococcus</taxon>
    </lineage>
</organism>
<protein>
    <submittedName>
        <fullName evidence="2">Lipoate--protein ligase</fullName>
    </submittedName>
</protein>
<dbReference type="AlphaFoldDB" id="A0A9X3FP62"/>
<dbReference type="EMBL" id="JAPRFR010000003">
    <property type="protein sequence ID" value="MCZ0726182.1"/>
    <property type="molecule type" value="Genomic_DNA"/>
</dbReference>
<dbReference type="SUPFAM" id="SSF55681">
    <property type="entry name" value="Class II aaRS and biotin synthetases"/>
    <property type="match status" value="1"/>
</dbReference>
<feature type="domain" description="BPL/LPL catalytic" evidence="1">
    <location>
        <begin position="46"/>
        <end position="253"/>
    </location>
</feature>
<accession>A0A9X3FP62</accession>
<name>A0A9X3FP62_9LACT</name>